<reference evidence="5 6" key="1">
    <citation type="submission" date="2023-08" db="EMBL/GenBank/DDBJ databases">
        <title>Oxalobacteraceae gen .nov., isolated from river sludge outside the plant.</title>
        <authorList>
            <person name="Zhao S.Y."/>
        </authorList>
    </citation>
    <scope>NUCLEOTIDE SEQUENCE [LARGE SCALE GENOMIC DNA]</scope>
    <source>
        <strain evidence="5 6">R-40</strain>
    </source>
</reference>
<dbReference type="Pfam" id="PF00072">
    <property type="entry name" value="Response_reg"/>
    <property type="match status" value="1"/>
</dbReference>
<dbReference type="Proteomes" id="UP001225596">
    <property type="component" value="Unassembled WGS sequence"/>
</dbReference>
<feature type="domain" description="Response regulatory" evidence="2">
    <location>
        <begin position="13"/>
        <end position="134"/>
    </location>
</feature>
<evidence type="ECO:0000259" key="3">
    <source>
        <dbReference type="PROSITE" id="PS50887"/>
    </source>
</evidence>
<name>A0ABU1BVG8_9BURK</name>
<sequence length="348" mass="38544">MLTPAAPATSIPKVLIVNDDVHSAVAFKSVLSQGVERKEYEVVLAYSGEAALRHLLKEEFAVVLLDIKMPIMDGFETAEAIHSNLRLSTLPIIFVTAYYDDDFHRLLGYQKGAVDYVFMPVNAKILQTKVSVFVELARQKMSLKRQNQELHSIADNLKIKRLTDRVSGNDGLETDETSYFLNQISKNVHDASTRDTLTGLLNLQMLTEHLEHAASVASRYQQHFALVVLRIDQLEHVNATFGEKTKDALLMSVADQIKLSVRISDLPARIGEDSFALLLKGLAGMNEAVHVSGKLAQAIDRTYELDGHSIEIKVSIGIAMYPQDGSSPQQLIETAASAMFPVKQLEIT</sequence>
<feature type="modified residue" description="4-aspartylphosphate" evidence="1">
    <location>
        <position position="66"/>
    </location>
</feature>
<dbReference type="SUPFAM" id="SSF55073">
    <property type="entry name" value="Nucleotide cyclase"/>
    <property type="match status" value="1"/>
</dbReference>
<dbReference type="InterPro" id="IPR011006">
    <property type="entry name" value="CheY-like_superfamily"/>
</dbReference>
<dbReference type="Gene3D" id="3.30.70.270">
    <property type="match status" value="1"/>
</dbReference>
<dbReference type="PANTHER" id="PTHR44757">
    <property type="entry name" value="DIGUANYLATE CYCLASE DGCP"/>
    <property type="match status" value="1"/>
</dbReference>
<dbReference type="SMART" id="SM00267">
    <property type="entry name" value="GGDEF"/>
    <property type="match status" value="1"/>
</dbReference>
<keyword evidence="5" id="KW-0548">Nucleotidyltransferase</keyword>
<dbReference type="CDD" id="cd01949">
    <property type="entry name" value="GGDEF"/>
    <property type="match status" value="1"/>
</dbReference>
<dbReference type="InterPro" id="IPR043128">
    <property type="entry name" value="Rev_trsase/Diguanyl_cyclase"/>
</dbReference>
<protein>
    <submittedName>
        <fullName evidence="5">Diguanylate cyclase</fullName>
        <ecNumber evidence="5">2.7.7.65</ecNumber>
    </submittedName>
</protein>
<dbReference type="NCBIfam" id="TIGR00254">
    <property type="entry name" value="GGDEF"/>
    <property type="match status" value="1"/>
</dbReference>
<dbReference type="InterPro" id="IPR052155">
    <property type="entry name" value="Biofilm_reg_signaling"/>
</dbReference>
<dbReference type="InterPro" id="IPR001789">
    <property type="entry name" value="Sig_transdc_resp-reg_receiver"/>
</dbReference>
<proteinExistence type="predicted"/>
<keyword evidence="1" id="KW-0597">Phosphoprotein</keyword>
<comment type="caution">
    <text evidence="5">The sequence shown here is derived from an EMBL/GenBank/DDBJ whole genome shotgun (WGS) entry which is preliminary data.</text>
</comment>
<accession>A0ABU1BVG8</accession>
<dbReference type="RefSeq" id="WP_338435529.1">
    <property type="nucleotide sequence ID" value="NZ_JAUYVH010000002.1"/>
</dbReference>
<dbReference type="PANTHER" id="PTHR44757:SF2">
    <property type="entry name" value="BIOFILM ARCHITECTURE MAINTENANCE PROTEIN MBAA"/>
    <property type="match status" value="1"/>
</dbReference>
<dbReference type="Pfam" id="PF00990">
    <property type="entry name" value="GGDEF"/>
    <property type="match status" value="1"/>
</dbReference>
<dbReference type="GO" id="GO:0052621">
    <property type="term" value="F:diguanylate cyclase activity"/>
    <property type="evidence" value="ECO:0007669"/>
    <property type="project" value="UniProtKB-EC"/>
</dbReference>
<evidence type="ECO:0000256" key="1">
    <source>
        <dbReference type="PROSITE-ProRule" id="PRU00169"/>
    </source>
</evidence>
<feature type="domain" description="GGDEF" evidence="3">
    <location>
        <begin position="222"/>
        <end position="348"/>
    </location>
</feature>
<evidence type="ECO:0000313" key="6">
    <source>
        <dbReference type="Proteomes" id="UP001225596"/>
    </source>
</evidence>
<dbReference type="SUPFAM" id="SSF52172">
    <property type="entry name" value="CheY-like"/>
    <property type="match status" value="1"/>
</dbReference>
<keyword evidence="6" id="KW-1185">Reference proteome</keyword>
<dbReference type="Gene3D" id="3.40.50.2300">
    <property type="match status" value="1"/>
</dbReference>
<dbReference type="SMART" id="SM00448">
    <property type="entry name" value="REC"/>
    <property type="match status" value="1"/>
</dbReference>
<dbReference type="EMBL" id="JAUYVH010000016">
    <property type="protein sequence ID" value="MDQ9172084.1"/>
    <property type="molecule type" value="Genomic_DNA"/>
</dbReference>
<keyword evidence="5" id="KW-0808">Transferase</keyword>
<gene>
    <name evidence="4" type="ORF">Q8A64_04110</name>
    <name evidence="5" type="ORF">Q8A64_16855</name>
</gene>
<dbReference type="EC" id="2.7.7.65" evidence="5"/>
<dbReference type="InterPro" id="IPR000160">
    <property type="entry name" value="GGDEF_dom"/>
</dbReference>
<dbReference type="PROSITE" id="PS50110">
    <property type="entry name" value="RESPONSE_REGULATORY"/>
    <property type="match status" value="1"/>
</dbReference>
<dbReference type="InterPro" id="IPR029787">
    <property type="entry name" value="Nucleotide_cyclase"/>
</dbReference>
<evidence type="ECO:0000313" key="4">
    <source>
        <dbReference type="EMBL" id="MDQ9169591.1"/>
    </source>
</evidence>
<evidence type="ECO:0000313" key="5">
    <source>
        <dbReference type="EMBL" id="MDQ9172084.1"/>
    </source>
</evidence>
<evidence type="ECO:0000259" key="2">
    <source>
        <dbReference type="PROSITE" id="PS50110"/>
    </source>
</evidence>
<dbReference type="EMBL" id="JAUYVH010000002">
    <property type="protein sequence ID" value="MDQ9169591.1"/>
    <property type="molecule type" value="Genomic_DNA"/>
</dbReference>
<organism evidence="5 6">
    <name type="scientific">Keguizhuia sedimenti</name>
    <dbReference type="NCBI Taxonomy" id="3064264"/>
    <lineage>
        <taxon>Bacteria</taxon>
        <taxon>Pseudomonadati</taxon>
        <taxon>Pseudomonadota</taxon>
        <taxon>Betaproteobacteria</taxon>
        <taxon>Burkholderiales</taxon>
        <taxon>Oxalobacteraceae</taxon>
        <taxon>Keguizhuia</taxon>
    </lineage>
</organism>
<dbReference type="PROSITE" id="PS50887">
    <property type="entry name" value="GGDEF"/>
    <property type="match status" value="1"/>
</dbReference>